<keyword evidence="2" id="KW-1185">Reference proteome</keyword>
<evidence type="ECO:0000313" key="1">
    <source>
        <dbReference type="EMBL" id="CAG8641010.1"/>
    </source>
</evidence>
<dbReference type="EMBL" id="CAJVPP010003958">
    <property type="protein sequence ID" value="CAG8641010.1"/>
    <property type="molecule type" value="Genomic_DNA"/>
</dbReference>
<comment type="caution">
    <text evidence="1">The sequence shown here is derived from an EMBL/GenBank/DDBJ whole genome shotgun (WGS) entry which is preliminary data.</text>
</comment>
<dbReference type="Proteomes" id="UP000789375">
    <property type="component" value="Unassembled WGS sequence"/>
</dbReference>
<dbReference type="AlphaFoldDB" id="A0A9N9GXA2"/>
<reference evidence="1" key="1">
    <citation type="submission" date="2021-06" db="EMBL/GenBank/DDBJ databases">
        <authorList>
            <person name="Kallberg Y."/>
            <person name="Tangrot J."/>
            <person name="Rosling A."/>
        </authorList>
    </citation>
    <scope>NUCLEOTIDE SEQUENCE</scope>
    <source>
        <strain evidence="1">87-6 pot B 2015</strain>
    </source>
</reference>
<protein>
    <submittedName>
        <fullName evidence="1">3712_t:CDS:1</fullName>
    </submittedName>
</protein>
<proteinExistence type="predicted"/>
<gene>
    <name evidence="1" type="ORF">FMOSSE_LOCUS10987</name>
</gene>
<accession>A0A9N9GXA2</accession>
<evidence type="ECO:0000313" key="2">
    <source>
        <dbReference type="Proteomes" id="UP000789375"/>
    </source>
</evidence>
<organism evidence="1 2">
    <name type="scientific">Funneliformis mosseae</name>
    <name type="common">Endomycorrhizal fungus</name>
    <name type="synonym">Glomus mosseae</name>
    <dbReference type="NCBI Taxonomy" id="27381"/>
    <lineage>
        <taxon>Eukaryota</taxon>
        <taxon>Fungi</taxon>
        <taxon>Fungi incertae sedis</taxon>
        <taxon>Mucoromycota</taxon>
        <taxon>Glomeromycotina</taxon>
        <taxon>Glomeromycetes</taxon>
        <taxon>Glomerales</taxon>
        <taxon>Glomeraceae</taxon>
        <taxon>Funneliformis</taxon>
    </lineage>
</organism>
<name>A0A9N9GXA2_FUNMO</name>
<sequence length="87" mass="10031">MGSKLYSRTTRPTTHKLDSRFQPLISRLVTTETNASRLRKETDSVYYKRNLKICNVCLRASMWDIWTYGRNLAAPSLGPFLNLPVLP</sequence>